<proteinExistence type="predicted"/>
<dbReference type="AlphaFoldDB" id="A0A9P8MTA1"/>
<name>A0A9P8MTA1_9HYPO</name>
<organism evidence="2 3">
    <name type="scientific">Hirsutella rhossiliensis</name>
    <dbReference type="NCBI Taxonomy" id="111463"/>
    <lineage>
        <taxon>Eukaryota</taxon>
        <taxon>Fungi</taxon>
        <taxon>Dikarya</taxon>
        <taxon>Ascomycota</taxon>
        <taxon>Pezizomycotina</taxon>
        <taxon>Sordariomycetes</taxon>
        <taxon>Hypocreomycetidae</taxon>
        <taxon>Hypocreales</taxon>
        <taxon>Ophiocordycipitaceae</taxon>
        <taxon>Hirsutella</taxon>
    </lineage>
</organism>
<evidence type="ECO:0000313" key="3">
    <source>
        <dbReference type="Proteomes" id="UP000824596"/>
    </source>
</evidence>
<dbReference type="RefSeq" id="XP_044719266.1">
    <property type="nucleotide sequence ID" value="XM_044865304.1"/>
</dbReference>
<keyword evidence="3" id="KW-1185">Reference proteome</keyword>
<gene>
    <name evidence="2" type="ORF">HRG_06833</name>
</gene>
<reference evidence="2" key="1">
    <citation type="submission" date="2021-09" db="EMBL/GenBank/DDBJ databases">
        <title>A high-quality genome of the endoparasitic fungus Hirsutella rhossiliensis with a comparison of Hirsutella genomes reveals transposable elements contributing to genome size variation.</title>
        <authorList>
            <person name="Lin R."/>
            <person name="Jiao Y."/>
            <person name="Sun X."/>
            <person name="Ling J."/>
            <person name="Xie B."/>
            <person name="Cheng X."/>
        </authorList>
    </citation>
    <scope>NUCLEOTIDE SEQUENCE</scope>
    <source>
        <strain evidence="2">HR02</strain>
    </source>
</reference>
<accession>A0A9P8MTA1</accession>
<protein>
    <submittedName>
        <fullName evidence="2">Ankyrin repeat protein</fullName>
    </submittedName>
</protein>
<sequence length="342" mass="38905">MAHVIPAMLIRRLRDMELQQPEKRDPSPAAGDDNSQGGYRPTPIDIVVTRIMLTRSKRLPPDLVDSIFDFAEYWAHSTSVVNYPSEHQDHLRIRGTGADENKFLLRSLPLGLTTIHGDQNLAEELTYDSNEAKPLPLETEHDGVFFARLANYPTPRLVNPCRKIVFSIRSHDQGWGGQPENRDTYKSSWTWFEAGLERFDATQNCDDKCTYDVRGDSPSSTPPDLPVCGLRPVHPSIEQGESEDYRYVHPTLHQDQWVIRRNKTASRVWQDHVVTWSYGDDIKAESDAGMELDEQGRGRGTGDGTFVRSLRMGDVVTVWGKARFPAWVNNIESVKIEVYWAV</sequence>
<dbReference type="Proteomes" id="UP000824596">
    <property type="component" value="Unassembled WGS sequence"/>
</dbReference>
<feature type="region of interest" description="Disordered" evidence="1">
    <location>
        <begin position="19"/>
        <end position="41"/>
    </location>
</feature>
<dbReference type="OrthoDB" id="66095at2759"/>
<evidence type="ECO:0000256" key="1">
    <source>
        <dbReference type="SAM" id="MobiDB-lite"/>
    </source>
</evidence>
<dbReference type="EMBL" id="JAIZPD010000007">
    <property type="protein sequence ID" value="KAH0961753.1"/>
    <property type="molecule type" value="Genomic_DNA"/>
</dbReference>
<evidence type="ECO:0000313" key="2">
    <source>
        <dbReference type="EMBL" id="KAH0961753.1"/>
    </source>
</evidence>
<comment type="caution">
    <text evidence="2">The sequence shown here is derived from an EMBL/GenBank/DDBJ whole genome shotgun (WGS) entry which is preliminary data.</text>
</comment>
<dbReference type="GeneID" id="68355962"/>